<dbReference type="InterPro" id="IPR005531">
    <property type="entry name" value="Asp23"/>
</dbReference>
<organism evidence="3 4">
    <name type="scientific">Nocardia yunnanensis</name>
    <dbReference type="NCBI Taxonomy" id="2382165"/>
    <lineage>
        <taxon>Bacteria</taxon>
        <taxon>Bacillati</taxon>
        <taxon>Actinomycetota</taxon>
        <taxon>Actinomycetes</taxon>
        <taxon>Mycobacteriales</taxon>
        <taxon>Nocardiaceae</taxon>
        <taxon>Nocardia</taxon>
    </lineage>
</organism>
<dbReference type="PANTHER" id="PTHR34297:SF3">
    <property type="entry name" value="ALKALINE SHOCK PROTEIN 23"/>
    <property type="match status" value="1"/>
</dbReference>
<dbReference type="AlphaFoldDB" id="A0A386ZGL2"/>
<evidence type="ECO:0000256" key="2">
    <source>
        <dbReference type="SAM" id="MobiDB-lite"/>
    </source>
</evidence>
<feature type="compositionally biased region" description="Basic and acidic residues" evidence="2">
    <location>
        <begin position="1"/>
        <end position="16"/>
    </location>
</feature>
<feature type="compositionally biased region" description="Polar residues" evidence="2">
    <location>
        <begin position="25"/>
        <end position="37"/>
    </location>
</feature>
<dbReference type="PANTHER" id="PTHR34297">
    <property type="entry name" value="HYPOTHETICAL CYTOSOLIC PROTEIN-RELATED"/>
    <property type="match status" value="1"/>
</dbReference>
<dbReference type="OrthoDB" id="9808942at2"/>
<dbReference type="KEGG" id="nyu:D7D52_25890"/>
<accession>A0A386ZGL2</accession>
<evidence type="ECO:0000313" key="4">
    <source>
        <dbReference type="Proteomes" id="UP000267164"/>
    </source>
</evidence>
<feature type="region of interest" description="Disordered" evidence="2">
    <location>
        <begin position="1"/>
        <end position="50"/>
    </location>
</feature>
<name>A0A386ZGL2_9NOCA</name>
<evidence type="ECO:0000256" key="1">
    <source>
        <dbReference type="ARBA" id="ARBA00005721"/>
    </source>
</evidence>
<comment type="similarity">
    <text evidence="1">Belongs to the asp23 family.</text>
</comment>
<dbReference type="EMBL" id="CP032568">
    <property type="protein sequence ID" value="AYF76678.1"/>
    <property type="molecule type" value="Genomic_DNA"/>
</dbReference>
<protein>
    <submittedName>
        <fullName evidence="3">Asp23/Gls24 family envelope stress response protein</fullName>
    </submittedName>
</protein>
<dbReference type="Pfam" id="PF03780">
    <property type="entry name" value="Asp23"/>
    <property type="match status" value="1"/>
</dbReference>
<reference evidence="3 4" key="1">
    <citation type="submission" date="2018-09" db="EMBL/GenBank/DDBJ databases">
        <title>Nocardia yunnanensis sp. nov., an actinomycete isolated from a soil sample.</title>
        <authorList>
            <person name="Zhang J."/>
        </authorList>
    </citation>
    <scope>NUCLEOTIDE SEQUENCE [LARGE SCALE GENOMIC DNA]</scope>
    <source>
        <strain evidence="3 4">CFHS0054</strain>
    </source>
</reference>
<sequence length="174" mass="18001">MTATDTEKTDAAKTDTVKTAGTKASQQHANESGSARNGSERPSALQSEQGTTTISDIVVQKIAGLAARNVRGVHDLGGGAARAFGALRDRIPGASASVGQGVSVEVGETQAAVDLEIVVEYGVAIAELARAIRRSVISAIEQMTGLEVVEVNINVNDVYIDGDDDEQPAGNRVQ</sequence>
<evidence type="ECO:0000313" key="3">
    <source>
        <dbReference type="EMBL" id="AYF76678.1"/>
    </source>
</evidence>
<gene>
    <name evidence="3" type="ORF">D7D52_25890</name>
</gene>
<dbReference type="RefSeq" id="WP_120740415.1">
    <property type="nucleotide sequence ID" value="NZ_CP032568.1"/>
</dbReference>
<proteinExistence type="inferred from homology"/>
<keyword evidence="4" id="KW-1185">Reference proteome</keyword>
<dbReference type="Proteomes" id="UP000267164">
    <property type="component" value="Chromosome"/>
</dbReference>